<accession>A0ACD3VE61</accession>
<evidence type="ECO:0000313" key="1">
    <source>
        <dbReference type="EMBL" id="UGY04625.1"/>
    </source>
</evidence>
<evidence type="ECO:0000313" key="2">
    <source>
        <dbReference type="Proteomes" id="UP000692816"/>
    </source>
</evidence>
<dbReference type="Proteomes" id="UP000692816">
    <property type="component" value="Chromosome"/>
</dbReference>
<sequence>MAAREANGGWLMNRLTSSILALILMSGLGPAKAGPDAMTVGVLNDLSGVYSDLGGPGSVAAAEIAVEEFGPTVIGKPIKVMSGDHQNKADVGSQLARRWFDVDHVDMVVDFPNSGVALAVQEVARAKKKIAIYSTAATMDLSGKACSPTGFQWTYDNYSNAAGVASALVKKGFDTWYFLTVDYAFGLSLEAEASKAVKAAGGKVVGAARHPLNTPDFSSFLLQAQSSKAKVIAFANAGGDTVNAVKQANEFQIVQGGQTIVTPVTFITDVHSLGLQVAQGLTFVTGYYWDLNDQTRAFAEKFYKKRKAMPTMAQAGVYSGVLHYLKAVKEAGTDDGIAVAEKMRELPVRDAFTQTGSVRADGRMVHDMYLVEVKKPSESKAPWDYYKVLATIPAAEAFKPLAESECPLVK</sequence>
<proteinExistence type="predicted"/>
<dbReference type="EMBL" id="CP088282">
    <property type="protein sequence ID" value="UGY04625.1"/>
    <property type="molecule type" value="Genomic_DNA"/>
</dbReference>
<protein>
    <submittedName>
        <fullName evidence="1">ABC transporter substrate-binding protein</fullName>
    </submittedName>
</protein>
<gene>
    <name evidence="1" type="ORF">J4P68_0007745</name>
</gene>
<keyword evidence="2" id="KW-1185">Reference proteome</keyword>
<reference evidence="1 2" key="1">
    <citation type="journal article" date="2021" name="Int. J. Syst. Evol. Microbiol.">
        <title>Bradyrhizobium septentrionale sp. nov. (sv. septentrionale) and Bradyrhizobium quebecense sp. nov. (sv. septentrionale) associated with legumes native to Canada possess rearranged symbiosis genes and numerous insertion sequences.</title>
        <authorList>
            <person name="Bromfield E.S.P."/>
            <person name="Cloutier S."/>
        </authorList>
    </citation>
    <scope>NUCLEOTIDE SEQUENCE [LARGE SCALE GENOMIC DNA]</scope>
    <source>
        <strain evidence="1 2">12S5</strain>
    </source>
</reference>
<name>A0ACD3VE61_9BRAD</name>
<organism evidence="1 2">
    <name type="scientific">Bradyrhizobium quebecense</name>
    <dbReference type="NCBI Taxonomy" id="2748629"/>
    <lineage>
        <taxon>Bacteria</taxon>
        <taxon>Pseudomonadati</taxon>
        <taxon>Pseudomonadota</taxon>
        <taxon>Alphaproteobacteria</taxon>
        <taxon>Hyphomicrobiales</taxon>
        <taxon>Nitrobacteraceae</taxon>
        <taxon>Bradyrhizobium</taxon>
    </lineage>
</organism>